<dbReference type="PANTHER" id="PTHR46152:SF3">
    <property type="entry name" value="NF-KAPPA-B INHIBITOR-INTERACTING RAS-LIKE PROTEIN"/>
    <property type="match status" value="1"/>
</dbReference>
<dbReference type="EMBL" id="CAKOFQ010007117">
    <property type="protein sequence ID" value="CAH1991585.1"/>
    <property type="molecule type" value="Genomic_DNA"/>
</dbReference>
<dbReference type="PANTHER" id="PTHR46152">
    <property type="entry name" value="NF-KAPPA-B INHIBITOR-INTERACTING RAS-LIKE PROTEIN"/>
    <property type="match status" value="1"/>
</dbReference>
<gene>
    <name evidence="5" type="ORF">ACAOBT_LOCUS20363</name>
</gene>
<keyword evidence="4" id="KW-0812">Transmembrane</keyword>
<dbReference type="Proteomes" id="UP001152888">
    <property type="component" value="Unassembled WGS sequence"/>
</dbReference>
<evidence type="ECO:0008006" key="7">
    <source>
        <dbReference type="Google" id="ProtNLM"/>
    </source>
</evidence>
<name>A0A9P0LBM6_ACAOB</name>
<keyword evidence="2" id="KW-0547">Nucleotide-binding</keyword>
<dbReference type="PROSITE" id="PS51419">
    <property type="entry name" value="RAB"/>
    <property type="match status" value="1"/>
</dbReference>
<keyword evidence="4" id="KW-0472">Membrane</keyword>
<accession>A0A9P0LBM6</accession>
<evidence type="ECO:0000313" key="6">
    <source>
        <dbReference type="Proteomes" id="UP001152888"/>
    </source>
</evidence>
<dbReference type="GO" id="GO:0003924">
    <property type="term" value="F:GTPase activity"/>
    <property type="evidence" value="ECO:0007669"/>
    <property type="project" value="InterPro"/>
</dbReference>
<organism evidence="5 6">
    <name type="scientific">Acanthoscelides obtectus</name>
    <name type="common">Bean weevil</name>
    <name type="synonym">Bruchus obtectus</name>
    <dbReference type="NCBI Taxonomy" id="200917"/>
    <lineage>
        <taxon>Eukaryota</taxon>
        <taxon>Metazoa</taxon>
        <taxon>Ecdysozoa</taxon>
        <taxon>Arthropoda</taxon>
        <taxon>Hexapoda</taxon>
        <taxon>Insecta</taxon>
        <taxon>Pterygota</taxon>
        <taxon>Neoptera</taxon>
        <taxon>Endopterygota</taxon>
        <taxon>Coleoptera</taxon>
        <taxon>Polyphaga</taxon>
        <taxon>Cucujiformia</taxon>
        <taxon>Chrysomeloidea</taxon>
        <taxon>Chrysomelidae</taxon>
        <taxon>Bruchinae</taxon>
        <taxon>Bruchini</taxon>
        <taxon>Acanthoscelides</taxon>
    </lineage>
</organism>
<dbReference type="Gene3D" id="3.40.50.300">
    <property type="entry name" value="P-loop containing nucleotide triphosphate hydrolases"/>
    <property type="match status" value="1"/>
</dbReference>
<keyword evidence="4" id="KW-1133">Transmembrane helix</keyword>
<dbReference type="AlphaFoldDB" id="A0A9P0LBM6"/>
<dbReference type="OrthoDB" id="10002389at2759"/>
<evidence type="ECO:0000256" key="4">
    <source>
        <dbReference type="SAM" id="Phobius"/>
    </source>
</evidence>
<protein>
    <recommendedName>
        <fullName evidence="7">NF-kappa-B inhibitor-interacting Ras-like protein</fullName>
    </recommendedName>
</protein>
<dbReference type="InterPro" id="IPR005225">
    <property type="entry name" value="Small_GTP-bd"/>
</dbReference>
<dbReference type="NCBIfam" id="TIGR00231">
    <property type="entry name" value="small_GTP"/>
    <property type="match status" value="1"/>
</dbReference>
<dbReference type="CDD" id="cd00882">
    <property type="entry name" value="Ras_like_GTPase"/>
    <property type="match status" value="1"/>
</dbReference>
<evidence type="ECO:0000256" key="1">
    <source>
        <dbReference type="ARBA" id="ARBA00008094"/>
    </source>
</evidence>
<keyword evidence="3" id="KW-0342">GTP-binding</keyword>
<comment type="caution">
    <text evidence="5">The sequence shown here is derived from an EMBL/GenBank/DDBJ whole genome shotgun (WGS) entry which is preliminary data.</text>
</comment>
<proteinExistence type="inferred from homology"/>
<evidence type="ECO:0000313" key="5">
    <source>
        <dbReference type="EMBL" id="CAH1991585.1"/>
    </source>
</evidence>
<dbReference type="GO" id="GO:0032794">
    <property type="term" value="F:GTPase activating protein binding"/>
    <property type="evidence" value="ECO:0007669"/>
    <property type="project" value="TreeGrafter"/>
</dbReference>
<dbReference type="GO" id="GO:0032484">
    <property type="term" value="P:Ral protein signal transduction"/>
    <property type="evidence" value="ECO:0007669"/>
    <property type="project" value="TreeGrafter"/>
</dbReference>
<dbReference type="GO" id="GO:0005525">
    <property type="term" value="F:GTP binding"/>
    <property type="evidence" value="ECO:0007669"/>
    <property type="project" value="UniProtKB-KW"/>
</dbReference>
<dbReference type="SMART" id="SM00173">
    <property type="entry name" value="RAS"/>
    <property type="match status" value="1"/>
</dbReference>
<dbReference type="InterPro" id="IPR027417">
    <property type="entry name" value="P-loop_NTPase"/>
</dbReference>
<dbReference type="InterPro" id="IPR001806">
    <property type="entry name" value="Small_GTPase"/>
</dbReference>
<reference evidence="5" key="1">
    <citation type="submission" date="2022-03" db="EMBL/GenBank/DDBJ databases">
        <authorList>
            <person name="Sayadi A."/>
        </authorList>
    </citation>
    <scope>NUCLEOTIDE SEQUENCE</scope>
</reference>
<dbReference type="InterPro" id="IPR042227">
    <property type="entry name" value="KBRS"/>
</dbReference>
<comment type="similarity">
    <text evidence="1">Belongs to the small GTPase superfamily. Ras family. KappaB-Ras subfamily.</text>
</comment>
<dbReference type="GO" id="GO:0043124">
    <property type="term" value="P:negative regulation of canonical NF-kappaB signal transduction"/>
    <property type="evidence" value="ECO:0007669"/>
    <property type="project" value="InterPro"/>
</dbReference>
<evidence type="ECO:0000256" key="2">
    <source>
        <dbReference type="ARBA" id="ARBA00022741"/>
    </source>
</evidence>
<dbReference type="SUPFAM" id="SSF52540">
    <property type="entry name" value="P-loop containing nucleoside triphosphate hydrolases"/>
    <property type="match status" value="1"/>
</dbReference>
<evidence type="ECO:0000256" key="3">
    <source>
        <dbReference type="ARBA" id="ARBA00023134"/>
    </source>
</evidence>
<keyword evidence="6" id="KW-1185">Reference proteome</keyword>
<dbReference type="Pfam" id="PF00071">
    <property type="entry name" value="Ras"/>
    <property type="match status" value="1"/>
</dbReference>
<sequence>MGKISKVVVCGMKGVGKTTILEQVIYGNITEKTELHPTIEDIYVANIESDKGTKEKVRFYDTAGGTTNQQLPRHYLVLADGYLLVYDTANRNSLDVLISLKKDIDKNKDKKEVSFFLQTLVMYFAMLHLVLCF</sequence>
<feature type="transmembrane region" description="Helical" evidence="4">
    <location>
        <begin position="113"/>
        <end position="131"/>
    </location>
</feature>